<sequence>MIDLVWEKCESIRVWVKEECKGYSDDRFNEHKKSVINENTYPKYKFTSNGLFIEDVVDEPFICFIPYHQLLFLEIDPLS</sequence>
<dbReference type="AlphaFoldDB" id="A0A0F9PK29"/>
<protein>
    <submittedName>
        <fullName evidence="1">Uncharacterized protein</fullName>
    </submittedName>
</protein>
<gene>
    <name evidence="1" type="ORF">LCGC14_0833020</name>
</gene>
<reference evidence="1" key="1">
    <citation type="journal article" date="2015" name="Nature">
        <title>Complex archaea that bridge the gap between prokaryotes and eukaryotes.</title>
        <authorList>
            <person name="Spang A."/>
            <person name="Saw J.H."/>
            <person name="Jorgensen S.L."/>
            <person name="Zaremba-Niedzwiedzka K."/>
            <person name="Martijn J."/>
            <person name="Lind A.E."/>
            <person name="van Eijk R."/>
            <person name="Schleper C."/>
            <person name="Guy L."/>
            <person name="Ettema T.J."/>
        </authorList>
    </citation>
    <scope>NUCLEOTIDE SEQUENCE</scope>
</reference>
<comment type="caution">
    <text evidence="1">The sequence shown here is derived from an EMBL/GenBank/DDBJ whole genome shotgun (WGS) entry which is preliminary data.</text>
</comment>
<accession>A0A0F9PK29</accession>
<evidence type="ECO:0000313" key="1">
    <source>
        <dbReference type="EMBL" id="KKN30554.1"/>
    </source>
</evidence>
<name>A0A0F9PK29_9ZZZZ</name>
<organism evidence="1">
    <name type="scientific">marine sediment metagenome</name>
    <dbReference type="NCBI Taxonomy" id="412755"/>
    <lineage>
        <taxon>unclassified sequences</taxon>
        <taxon>metagenomes</taxon>
        <taxon>ecological metagenomes</taxon>
    </lineage>
</organism>
<proteinExistence type="predicted"/>
<dbReference type="EMBL" id="LAZR01002398">
    <property type="protein sequence ID" value="KKN30554.1"/>
    <property type="molecule type" value="Genomic_DNA"/>
</dbReference>